<feature type="domain" description="Siphovirus-type tail component RIFT-related" evidence="1">
    <location>
        <begin position="30"/>
        <end position="107"/>
    </location>
</feature>
<name>A0A223LHP7_9CAUD</name>
<feature type="domain" description="Siphovirus-type tail component C-terminal" evidence="2">
    <location>
        <begin position="164"/>
        <end position="272"/>
    </location>
</feature>
<dbReference type="Proteomes" id="UP000226383">
    <property type="component" value="Segment"/>
</dbReference>
<evidence type="ECO:0000313" key="3">
    <source>
        <dbReference type="EMBL" id="ASU03937.1"/>
    </source>
</evidence>
<proteinExistence type="predicted"/>
<gene>
    <name evidence="3" type="ORF">SEA_DRGREY_24</name>
</gene>
<organism evidence="3 4">
    <name type="scientific">Streptomyces phage DrGrey</name>
    <dbReference type="NCBI Taxonomy" id="2024284"/>
    <lineage>
        <taxon>Viruses</taxon>
        <taxon>Duplodnaviria</taxon>
        <taxon>Heunggongvirae</taxon>
        <taxon>Uroviricota</taxon>
        <taxon>Caudoviricetes</taxon>
        <taxon>Rimavirus</taxon>
        <taxon>Rimavirus drgrey</taxon>
    </lineage>
</organism>
<evidence type="ECO:0000259" key="1">
    <source>
        <dbReference type="Pfam" id="PF05709"/>
    </source>
</evidence>
<dbReference type="OrthoDB" id="8349at10239"/>
<sequence length="275" mass="30513">MLTRVEVRNIQGDLFKLVLDDPSSGYIVADIDGLGPVKATLVSSSFAGMDGEQYQSSRRSARNITFKLELDPDPSTDTVWSLRDKLYDFFMPKLQITLQFFREDGLVVEIPGVVESCDPDHFAQEPTMDISIMCFRPVDFYELTSRTIDTLLTSDTDFTFFDYEGTAETGVVFQLTADRAVDELTVYHQIPSGEIQTLTYDNAPLIAGDILTISTVSGDKWATLNRGGTITSVLYGISPQSKWIELQRGSNGIRMYATGAGIPVTMTYVTRYGGL</sequence>
<dbReference type="Pfam" id="PF22768">
    <property type="entry name" value="SPP1_Dit"/>
    <property type="match status" value="1"/>
</dbReference>
<dbReference type="Gene3D" id="2.40.30.200">
    <property type="match status" value="1"/>
</dbReference>
<dbReference type="InterPro" id="IPR008841">
    <property type="entry name" value="Siphovirus-type_tail_N"/>
</dbReference>
<evidence type="ECO:0000313" key="4">
    <source>
        <dbReference type="Proteomes" id="UP000226383"/>
    </source>
</evidence>
<accession>A0A223LHP7</accession>
<keyword evidence="4" id="KW-1185">Reference proteome</keyword>
<reference evidence="3 4" key="1">
    <citation type="submission" date="2017-07" db="EMBL/GenBank/DDBJ databases">
        <authorList>
            <person name="Shaffer M.A."/>
            <person name="Abrahamson P.A."/>
            <person name="Bills J.L."/>
            <person name="Cantu C."/>
            <person name="Miller S.E."/>
            <person name="Nayek S."/>
            <person name="Suri N."/>
            <person name="Layton S.R."/>
            <person name="Hughes L.E."/>
            <person name="Garlena R.A."/>
            <person name="Russell D.A."/>
            <person name="Pope W.H."/>
            <person name="Jacobs-Sera D."/>
            <person name="Hendrix R.W."/>
            <person name="Hatfull G.F."/>
        </authorList>
    </citation>
    <scope>NUCLEOTIDE SEQUENCE [LARGE SCALE GENOMIC DNA]</scope>
</reference>
<dbReference type="InterPro" id="IPR054738">
    <property type="entry name" value="Siphovirus-type_tail_C"/>
</dbReference>
<dbReference type="EMBL" id="MF467948">
    <property type="protein sequence ID" value="ASU03937.1"/>
    <property type="molecule type" value="Genomic_DNA"/>
</dbReference>
<evidence type="ECO:0000259" key="2">
    <source>
        <dbReference type="Pfam" id="PF22768"/>
    </source>
</evidence>
<protein>
    <submittedName>
        <fullName evidence="3">Minor tail protein</fullName>
    </submittedName>
</protein>
<dbReference type="Gene3D" id="2.60.120.860">
    <property type="match status" value="1"/>
</dbReference>
<dbReference type="Pfam" id="PF05709">
    <property type="entry name" value="Sipho_tail"/>
    <property type="match status" value="1"/>
</dbReference>